<dbReference type="AlphaFoldDB" id="A0A2K8U6R4"/>
<protein>
    <submittedName>
        <fullName evidence="3">Uncharacterized protein</fullName>
    </submittedName>
</protein>
<dbReference type="Proteomes" id="UP000232638">
    <property type="component" value="Chromosome"/>
</dbReference>
<feature type="compositionally biased region" description="Basic and acidic residues" evidence="1">
    <location>
        <begin position="119"/>
        <end position="133"/>
    </location>
</feature>
<feature type="region of interest" description="Disordered" evidence="1">
    <location>
        <begin position="111"/>
        <end position="133"/>
    </location>
</feature>
<accession>A0A2K8U6R4</accession>
<evidence type="ECO:0000313" key="4">
    <source>
        <dbReference type="Proteomes" id="UP000232638"/>
    </source>
</evidence>
<evidence type="ECO:0000313" key="3">
    <source>
        <dbReference type="EMBL" id="AUB81245.1"/>
    </source>
</evidence>
<keyword evidence="2" id="KW-0472">Membrane</keyword>
<proteinExistence type="predicted"/>
<gene>
    <name evidence="3" type="ORF">THSYN_09955</name>
</gene>
<feature type="region of interest" description="Disordered" evidence="1">
    <location>
        <begin position="150"/>
        <end position="171"/>
    </location>
</feature>
<feature type="compositionally biased region" description="Low complexity" evidence="1">
    <location>
        <begin position="265"/>
        <end position="276"/>
    </location>
</feature>
<evidence type="ECO:0000256" key="1">
    <source>
        <dbReference type="SAM" id="MobiDB-lite"/>
    </source>
</evidence>
<evidence type="ECO:0000256" key="2">
    <source>
        <dbReference type="SAM" id="Phobius"/>
    </source>
</evidence>
<keyword evidence="2" id="KW-0812">Transmembrane</keyword>
<feature type="transmembrane region" description="Helical" evidence="2">
    <location>
        <begin position="579"/>
        <end position="607"/>
    </location>
</feature>
<feature type="transmembrane region" description="Helical" evidence="2">
    <location>
        <begin position="535"/>
        <end position="558"/>
    </location>
</feature>
<reference evidence="3 4" key="1">
    <citation type="submission" date="2017-03" db="EMBL/GenBank/DDBJ databases">
        <title>Complete genome sequence of Candidatus 'Thiodictyon syntrophicum' sp. nov. strain Cad16T, a photolithoautotroph purple sulfur bacterium isolated from an alpine meromictic lake.</title>
        <authorList>
            <person name="Luedin S.M."/>
            <person name="Pothier J.F."/>
            <person name="Danza F."/>
            <person name="Storelli N."/>
            <person name="Wittwer M."/>
            <person name="Tonolla M."/>
        </authorList>
    </citation>
    <scope>NUCLEOTIDE SEQUENCE [LARGE SCALE GENOMIC DNA]</scope>
    <source>
        <strain evidence="3 4">Cad16T</strain>
    </source>
</reference>
<dbReference type="KEGG" id="tsy:THSYN_09955"/>
<feature type="region of interest" description="Disordered" evidence="1">
    <location>
        <begin position="247"/>
        <end position="277"/>
    </location>
</feature>
<keyword evidence="2" id="KW-1133">Transmembrane helix</keyword>
<feature type="transmembrane region" description="Helical" evidence="2">
    <location>
        <begin position="639"/>
        <end position="661"/>
    </location>
</feature>
<name>A0A2K8U6R4_9GAMM</name>
<organism evidence="3 4">
    <name type="scientific">Candidatus Thiodictyon syntrophicum</name>
    <dbReference type="NCBI Taxonomy" id="1166950"/>
    <lineage>
        <taxon>Bacteria</taxon>
        <taxon>Pseudomonadati</taxon>
        <taxon>Pseudomonadota</taxon>
        <taxon>Gammaproteobacteria</taxon>
        <taxon>Chromatiales</taxon>
        <taxon>Chromatiaceae</taxon>
        <taxon>Thiodictyon</taxon>
    </lineage>
</organism>
<dbReference type="EMBL" id="CP020370">
    <property type="protein sequence ID" value="AUB81245.1"/>
    <property type="molecule type" value="Genomic_DNA"/>
</dbReference>
<keyword evidence="4" id="KW-1185">Reference proteome</keyword>
<sequence length="674" mass="73545">MTMRWNGLHWLAWREFARGVFSRKAPGGRDFLLLSLVLVGLMATSGILLAVRNGLVDGLAYSLLGGGPDLDLPIAVRRHGEQQIAGLEANRVLHGRFSTVTVVAPSAITLPAPSASSRTDPEDAPIRANGHGEDGLGDLTFAPYWKLEGSEHDPGFPPPPEDLKDESGRPIQPDTRAEQPMFGWALPPADPLWNWVAHYRIGSGPLPPADRLRPWLVLNLAAFRDFDYAAYRHWLEDELPKPVFDQLALPQPPDSSPDTGVSGIPARATQATATPPDGKVDAWSALRKTLLAFDHMYLDTWLGAGAAEPVRYQVIWVEGLPVTEQVTYLLPLAIHHAAAAARLQQPGGWIRWFPEVGDTDDGKRLQSLSVEPLTYQSEEKDAADALQRVADCLKVSPAALRDGLPQWLPWNWYEACARSTGLDETRFTIRPGTESAHPLTAPRPLVLGGVPCDLLDARYRLAATGGGCEADLLRNRPAFLANVLAPTRQTLFAAVPRLEQARDPEGNRYFFLDPNYRNALDRFHFVLALVAWGQWPIVLGLFAFGGYVLGIVIHGLLGHRRIDYGLLLSRGVTVGTLRALLLWQVTMAVALAALLALLILFGAWIVVNALFAPSEAAAMGRGLGVAGQQVLVFPSALELAALLGVTWLLTTVLVPVTMYFAGIRNNCEPIQLLK</sequence>